<evidence type="ECO:0000313" key="2">
    <source>
        <dbReference type="Proteomes" id="UP000243338"/>
    </source>
</evidence>
<proteinExistence type="predicted"/>
<accession>A0A1H9ZSJ1</accession>
<keyword evidence="2" id="KW-1185">Reference proteome</keyword>
<dbReference type="RefSeq" id="WP_256360067.1">
    <property type="nucleotide sequence ID" value="NZ_CAAGSJ010000005.1"/>
</dbReference>
<organism evidence="1 2">
    <name type="scientific">Methanococcoides vulcani</name>
    <dbReference type="NCBI Taxonomy" id="1353158"/>
    <lineage>
        <taxon>Archaea</taxon>
        <taxon>Methanobacteriati</taxon>
        <taxon>Methanobacteriota</taxon>
        <taxon>Stenosarchaea group</taxon>
        <taxon>Methanomicrobia</taxon>
        <taxon>Methanosarcinales</taxon>
        <taxon>Methanosarcinaceae</taxon>
        <taxon>Methanococcoides</taxon>
    </lineage>
</organism>
<dbReference type="Proteomes" id="UP000243338">
    <property type="component" value="Unassembled WGS sequence"/>
</dbReference>
<protein>
    <submittedName>
        <fullName evidence="1">Uncharacterized protein</fullName>
    </submittedName>
</protein>
<dbReference type="EMBL" id="FOHQ01000003">
    <property type="protein sequence ID" value="SES84668.1"/>
    <property type="molecule type" value="Genomic_DNA"/>
</dbReference>
<reference evidence="2" key="1">
    <citation type="submission" date="2016-10" db="EMBL/GenBank/DDBJ databases">
        <authorList>
            <person name="Varghese N."/>
            <person name="Submissions S."/>
        </authorList>
    </citation>
    <scope>NUCLEOTIDE SEQUENCE [LARGE SCALE GENOMIC DNA]</scope>
    <source>
        <strain evidence="2">SLH 33</strain>
    </source>
</reference>
<gene>
    <name evidence="1" type="ORF">SAMN04488587_1235</name>
</gene>
<dbReference type="STRING" id="1353158.SAMN04488587_1235"/>
<dbReference type="AlphaFoldDB" id="A0A1H9ZSJ1"/>
<sequence>MSKYHKRESERKGEKKVEILEDKLIHENLEDLKGEGGEILD</sequence>
<evidence type="ECO:0000313" key="1">
    <source>
        <dbReference type="EMBL" id="SES84668.1"/>
    </source>
</evidence>
<name>A0A1H9ZSJ1_9EURY</name>